<keyword evidence="2" id="KW-0808">Transferase</keyword>
<gene>
    <name evidence="4" type="ORF">F1559_003827</name>
</gene>
<evidence type="ECO:0000256" key="3">
    <source>
        <dbReference type="ARBA" id="ARBA00022691"/>
    </source>
</evidence>
<evidence type="ECO:0008006" key="6">
    <source>
        <dbReference type="Google" id="ProtNLM"/>
    </source>
</evidence>
<comment type="caution">
    <text evidence="4">The sequence shown here is derived from an EMBL/GenBank/DDBJ whole genome shotgun (WGS) entry which is preliminary data.</text>
</comment>
<dbReference type="OrthoDB" id="406152at2759"/>
<keyword evidence="1" id="KW-0489">Methyltransferase</keyword>
<dbReference type="PANTHER" id="PTHR45875">
    <property type="entry name" value="METHYLTRANSFERASE N6AMT1"/>
    <property type="match status" value="1"/>
</dbReference>
<keyword evidence="5" id="KW-1185">Reference proteome</keyword>
<dbReference type="SUPFAM" id="SSF53335">
    <property type="entry name" value="S-adenosyl-L-methionine-dependent methyltransferases"/>
    <property type="match status" value="1"/>
</dbReference>
<reference evidence="4 5" key="1">
    <citation type="journal article" date="2020" name="J. Phycol.">
        <title>Comparative genome analysis reveals Cyanidiococcus gen. nov., a new extremophilic red algal genus sister to Cyanidioschyzon (Cyanidioschyzonaceae, Rhodophyta).</title>
        <authorList>
            <person name="Liu S.-L."/>
            <person name="Chiang Y.-R."/>
            <person name="Yoon H.S."/>
            <person name="Fu H.-Y."/>
        </authorList>
    </citation>
    <scope>NUCLEOTIDE SEQUENCE [LARGE SCALE GENOMIC DNA]</scope>
    <source>
        <strain evidence="4 5">THAL066</strain>
    </source>
</reference>
<sequence>MDGRCYPPSEDSYLLLDGCIDWVNRHFSASSIEQFPLLFLEVGCAGAYVLEALIRALEPPSLAARQVHARAPPATTPRFAFFLGSDINLEALRLAREQLASLPVDLVCCSLLTALRADIVDVVAFNSPYVETSPTELREAQRHRDLRASWAGGRLGLEVAAELIAQFAFASSSDATTWRRRIAWLLLVTQDRPCWQLALMANACGLIERRRVGDERLIMVSMDHHQAKQWCETLWSDFCTEQRIEPEARVRTFAK</sequence>
<evidence type="ECO:0000313" key="4">
    <source>
        <dbReference type="EMBL" id="KAF6003917.1"/>
    </source>
</evidence>
<proteinExistence type="predicted"/>
<dbReference type="InterPro" id="IPR029063">
    <property type="entry name" value="SAM-dependent_MTases_sf"/>
</dbReference>
<dbReference type="GO" id="GO:0008757">
    <property type="term" value="F:S-adenosylmethionine-dependent methyltransferase activity"/>
    <property type="evidence" value="ECO:0007669"/>
    <property type="project" value="TreeGrafter"/>
</dbReference>
<dbReference type="Gene3D" id="3.40.50.150">
    <property type="entry name" value="Vaccinia Virus protein VP39"/>
    <property type="match status" value="1"/>
</dbReference>
<dbReference type="GO" id="GO:0032259">
    <property type="term" value="P:methylation"/>
    <property type="evidence" value="ECO:0007669"/>
    <property type="project" value="UniProtKB-KW"/>
</dbReference>
<organism evidence="4 5">
    <name type="scientific">Cyanidiococcus yangmingshanensis</name>
    <dbReference type="NCBI Taxonomy" id="2690220"/>
    <lineage>
        <taxon>Eukaryota</taxon>
        <taxon>Rhodophyta</taxon>
        <taxon>Bangiophyceae</taxon>
        <taxon>Cyanidiales</taxon>
        <taxon>Cyanidiaceae</taxon>
        <taxon>Cyanidiococcus</taxon>
    </lineage>
</organism>
<keyword evidence="3" id="KW-0949">S-adenosyl-L-methionine</keyword>
<dbReference type="GO" id="GO:0008276">
    <property type="term" value="F:protein methyltransferase activity"/>
    <property type="evidence" value="ECO:0007669"/>
    <property type="project" value="TreeGrafter"/>
</dbReference>
<accession>A0A7J7IMY9</accession>
<evidence type="ECO:0000256" key="2">
    <source>
        <dbReference type="ARBA" id="ARBA00022679"/>
    </source>
</evidence>
<dbReference type="AlphaFoldDB" id="A0A7J7IMY9"/>
<dbReference type="EMBL" id="VWRR01000005">
    <property type="protein sequence ID" value="KAF6003917.1"/>
    <property type="molecule type" value="Genomic_DNA"/>
</dbReference>
<dbReference type="GO" id="GO:0035657">
    <property type="term" value="C:eRF1 methyltransferase complex"/>
    <property type="evidence" value="ECO:0007669"/>
    <property type="project" value="TreeGrafter"/>
</dbReference>
<dbReference type="Proteomes" id="UP000530660">
    <property type="component" value="Unassembled WGS sequence"/>
</dbReference>
<dbReference type="PANTHER" id="PTHR45875:SF1">
    <property type="entry name" value="METHYLTRANSFERASE N6AMT1"/>
    <property type="match status" value="1"/>
</dbReference>
<evidence type="ECO:0000313" key="5">
    <source>
        <dbReference type="Proteomes" id="UP000530660"/>
    </source>
</evidence>
<name>A0A7J7IMY9_9RHOD</name>
<dbReference type="InterPro" id="IPR052190">
    <property type="entry name" value="Euk-Arch_PrmC-MTase"/>
</dbReference>
<evidence type="ECO:0000256" key="1">
    <source>
        <dbReference type="ARBA" id="ARBA00022603"/>
    </source>
</evidence>
<protein>
    <recommendedName>
        <fullName evidence="6">HemK methyltransferase member 2</fullName>
    </recommendedName>
</protein>